<dbReference type="EMBL" id="CP007648">
    <property type="protein sequence ID" value="AIR11773.1"/>
    <property type="molecule type" value="Genomic_DNA"/>
</dbReference>
<sequence length="189" mass="21802">MVTNKVKGGENISDTSFGNFLDDIANYLLESKDIDSGRKIEDTFYRNEKHYKSSYAMGKNTAVDTDLTEWKMNEQTIEDSVLDDYSSINGYLNRLFDADSLDRMEIRKIIMNIGKIEKVTSKELLSAFEWFEDVLKDSLSEKDLDFVSLFKKYDKIADISKELNVSSQAVSNKLTRVCDKIKKNLQEKQ</sequence>
<accession>A0A089QJ08</accession>
<evidence type="ECO:0000313" key="2">
    <source>
        <dbReference type="Proteomes" id="UP000029488"/>
    </source>
</evidence>
<dbReference type="RefSeq" id="WP_044005897.1">
    <property type="nucleotide sequence ID" value="NZ_CP007648.1"/>
</dbReference>
<dbReference type="KEGG" id="lsj:LSJ_3157c"/>
<dbReference type="Proteomes" id="UP000029488">
    <property type="component" value="Plasmid pMP1046B"/>
</dbReference>
<organism evidence="1 2">
    <name type="scientific">Ligilactobacillus salivarius</name>
    <dbReference type="NCBI Taxonomy" id="1624"/>
    <lineage>
        <taxon>Bacteria</taxon>
        <taxon>Bacillati</taxon>
        <taxon>Bacillota</taxon>
        <taxon>Bacilli</taxon>
        <taxon>Lactobacillales</taxon>
        <taxon>Lactobacillaceae</taxon>
        <taxon>Ligilactobacillus</taxon>
    </lineage>
</organism>
<proteinExistence type="predicted"/>
<keyword evidence="1" id="KW-0614">Plasmid</keyword>
<geneLocation type="plasmid" evidence="1 2">
    <name>pMP1046B</name>
</geneLocation>
<dbReference type="AlphaFoldDB" id="A0A089QJ08"/>
<dbReference type="SUPFAM" id="SSF88659">
    <property type="entry name" value="Sigma3 and sigma4 domains of RNA polymerase sigma factors"/>
    <property type="match status" value="1"/>
</dbReference>
<protein>
    <submittedName>
        <fullName evidence="1">Uncharacterized protein</fullName>
    </submittedName>
</protein>
<evidence type="ECO:0000313" key="1">
    <source>
        <dbReference type="EMBL" id="AIR11773.1"/>
    </source>
</evidence>
<reference evidence="1 2" key="1">
    <citation type="journal article" date="2014" name="BMC Genomics">
        <title>Unusual genome complexity in Lactobacillus salivarius JCM1046.</title>
        <authorList>
            <person name="Raftis E.J."/>
            <person name="Forde B.M."/>
            <person name="Claesson M.J."/>
            <person name="O'Toole P.W."/>
        </authorList>
    </citation>
    <scope>NUCLEOTIDE SEQUENCE [LARGE SCALE GENOMIC DNA]</scope>
    <source>
        <strain evidence="1 2">JCM1046</strain>
        <plasmid evidence="1 2">pMP1046B</plasmid>
    </source>
</reference>
<gene>
    <name evidence="1" type="ORF">LSJ_3157c</name>
</gene>
<dbReference type="InterPro" id="IPR013324">
    <property type="entry name" value="RNA_pol_sigma_r3/r4-like"/>
</dbReference>
<name>A0A089QJ08_9LACO</name>